<dbReference type="InterPro" id="IPR018712">
    <property type="entry name" value="Tle1-like_cat"/>
</dbReference>
<evidence type="ECO:0000259" key="1">
    <source>
        <dbReference type="Pfam" id="PF09994"/>
    </source>
</evidence>
<dbReference type="PANTHER" id="PTHR33840">
    <property type="match status" value="1"/>
</dbReference>
<name>A0A840RXD8_9BURK</name>
<protein>
    <recommendedName>
        <fullName evidence="1">T6SS Phospholipase effector Tle1-like catalytic domain-containing protein</fullName>
    </recommendedName>
</protein>
<proteinExistence type="predicted"/>
<keyword evidence="3" id="KW-1185">Reference proteome</keyword>
<dbReference type="PANTHER" id="PTHR33840:SF1">
    <property type="entry name" value="TLE1 PHOSPHOLIPASE DOMAIN-CONTAINING PROTEIN"/>
    <property type="match status" value="1"/>
</dbReference>
<reference evidence="2 3" key="1">
    <citation type="submission" date="2020-08" db="EMBL/GenBank/DDBJ databases">
        <title>Genomic Encyclopedia of Type Strains, Phase IV (KMG-IV): sequencing the most valuable type-strain genomes for metagenomic binning, comparative biology and taxonomic classification.</title>
        <authorList>
            <person name="Goeker M."/>
        </authorList>
    </citation>
    <scope>NUCLEOTIDE SEQUENCE [LARGE SCALE GENOMIC DNA]</scope>
    <source>
        <strain evidence="2 3">DSM 23240</strain>
    </source>
</reference>
<gene>
    <name evidence="2" type="ORF">HNR39_003183</name>
</gene>
<dbReference type="AlphaFoldDB" id="A0A840RXD8"/>
<evidence type="ECO:0000313" key="2">
    <source>
        <dbReference type="EMBL" id="MBB5201334.1"/>
    </source>
</evidence>
<feature type="domain" description="T6SS Phospholipase effector Tle1-like catalytic" evidence="1">
    <location>
        <begin position="52"/>
        <end position="229"/>
    </location>
</feature>
<evidence type="ECO:0000313" key="3">
    <source>
        <dbReference type="Proteomes" id="UP000571084"/>
    </source>
</evidence>
<accession>A0A840RXD8</accession>
<organism evidence="2 3">
    <name type="scientific">Glaciimonas immobilis</name>
    <dbReference type="NCBI Taxonomy" id="728004"/>
    <lineage>
        <taxon>Bacteria</taxon>
        <taxon>Pseudomonadati</taxon>
        <taxon>Pseudomonadota</taxon>
        <taxon>Betaproteobacteria</taxon>
        <taxon>Burkholderiales</taxon>
        <taxon>Oxalobacteraceae</taxon>
        <taxon>Glaciimonas</taxon>
    </lineage>
</organism>
<dbReference type="RefSeq" id="WP_168056577.1">
    <property type="nucleotide sequence ID" value="NZ_JAAOZT010000011.1"/>
</dbReference>
<comment type="caution">
    <text evidence="2">The sequence shown here is derived from an EMBL/GenBank/DDBJ whole genome shotgun (WGS) entry which is preliminary data.</text>
</comment>
<sequence>MHTTIKSAPLIISDRIENEMALSVTELCAVQGLDKRPAKNGPPCQCGIKIGIFFDGTNNNKDRDEPNNGHTNVVKLFNAHKDVNEKGALQEPYHYKFYVPGVGTPFPANRELGESARGNAFGEGGAARILFGLLQVCNAVYRTFNEDIAMFHDLEIATKLQQYAQDLDNSDPLNPHAPLPNSRSWLNAFNKKITPELIAARIKRPWPDIAHISLSVIGFSRGAAQARAFCYWFSELLSPDNTFAGLPVSIDFLGLFDSVSSIGPSQSIAETLPFSAADGHWSWAKQLFDPLPDCVKQTVHFIAAHEQRRNFPLTRVKGHNVTEVLYPGVHSDVGGAYAPGDQGRAMRNNKGETGLLVAQVALAHMHRAASKAGVALAAYCVMDERLKKDYIISPRLAVAWNDYMAAGQSAFEGVPGDNIVRTYRGMVRKHMALYYAFRRLYLGGLDNSLGYSRANPQAQEDLQSYNVLLRGDVGLLRQRAEVARVLPGGANRPANIPGSPLLQFSAEPHLSVNAWQLRLAKEGAVPGPEELWALEEMMRSPISPKTPFLVLLEEYLHDSLASFSIAGYQSNLDKAEELLSMATDFDNDGEAPTTPYRSRVWKNYQDAIKADPKIGQILQKRIDTIKHADNFSGYRRDKIRAQERAEQQIGFSPAEQATLAEFFPTQGDVDVAELRNWVIRSQTRTRREGSGYLRQRHVFE</sequence>
<dbReference type="EMBL" id="JACHHQ010000006">
    <property type="protein sequence ID" value="MBB5201334.1"/>
    <property type="molecule type" value="Genomic_DNA"/>
</dbReference>
<dbReference type="Pfam" id="PF09994">
    <property type="entry name" value="T6SS_Tle1-like_cat"/>
    <property type="match status" value="2"/>
</dbReference>
<feature type="domain" description="T6SS Phospholipase effector Tle1-like catalytic" evidence="1">
    <location>
        <begin position="243"/>
        <end position="365"/>
    </location>
</feature>
<dbReference type="Proteomes" id="UP000571084">
    <property type="component" value="Unassembled WGS sequence"/>
</dbReference>